<evidence type="ECO:0000256" key="1">
    <source>
        <dbReference type="SAM" id="MobiDB-lite"/>
    </source>
</evidence>
<feature type="domain" description="Acyltransferase 3" evidence="3">
    <location>
        <begin position="38"/>
        <end position="379"/>
    </location>
</feature>
<sequence length="466" mass="49185">MTVIAPTPRQIAATPRSATVTSRREEERTTSGHPARDRGIDLVRAFCVLCVVSLHALMVGVALTPDGPVFENAAEGAWWAVPLSWALQVMPLFFVVAGFAGRRAFDAARSRGRDGVWFVTSRLHRLLRPAVAVVAVVGIALCGLLLAGVPAELVAVAGFRYGQPLWFLGVFLLCQALLPLAVRWHERAPLRTVGVLVGAAVAVDAARAVTGLGAVGMLNLAFVWLALQQLGFFLADGRIDALPRRVRIGAGALAAALLVVLCLTGVWSADLVSHLNPPTTALLLVGAAHTCLLSLLRPPLAALAERPLPAALTAFVTRRTMTIYLWHMPVLLTLAGTSALLGMAGVITVPVPGSGSWWLERPAWLILALALTALLAVPLTRIEHTALPLGTTEASRAAIATVLGILGVVLLLAAGTTPLTAAAALLLFAAALRLRRSARRSEDARAVRISRRRDAPVGGRAQPRRG</sequence>
<evidence type="ECO:0000256" key="2">
    <source>
        <dbReference type="SAM" id="Phobius"/>
    </source>
</evidence>
<feature type="transmembrane region" description="Helical" evidence="2">
    <location>
        <begin position="419"/>
        <end position="435"/>
    </location>
</feature>
<feature type="transmembrane region" description="Helical" evidence="2">
    <location>
        <begin position="83"/>
        <end position="105"/>
    </location>
</feature>
<proteinExistence type="predicted"/>
<feature type="region of interest" description="Disordered" evidence="1">
    <location>
        <begin position="14"/>
        <end position="35"/>
    </location>
</feature>
<feature type="transmembrane region" description="Helical" evidence="2">
    <location>
        <begin position="42"/>
        <end position="63"/>
    </location>
</feature>
<feature type="compositionally biased region" description="Basic and acidic residues" evidence="1">
    <location>
        <begin position="22"/>
        <end position="35"/>
    </location>
</feature>
<evidence type="ECO:0000313" key="5">
    <source>
        <dbReference type="Proteomes" id="UP000552045"/>
    </source>
</evidence>
<comment type="caution">
    <text evidence="4">The sequence shown here is derived from an EMBL/GenBank/DDBJ whole genome shotgun (WGS) entry which is preliminary data.</text>
</comment>
<feature type="transmembrane region" description="Helical" evidence="2">
    <location>
        <begin position="324"/>
        <end position="351"/>
    </location>
</feature>
<keyword evidence="2" id="KW-1133">Transmembrane helix</keyword>
<accession>A0A7Y9JNQ7</accession>
<feature type="transmembrane region" description="Helical" evidence="2">
    <location>
        <begin position="246"/>
        <end position="269"/>
    </location>
</feature>
<feature type="transmembrane region" description="Helical" evidence="2">
    <location>
        <begin position="161"/>
        <end position="181"/>
    </location>
</feature>
<protein>
    <submittedName>
        <fullName evidence="4">Peptidoglycan/LPS O-acetylase OafA/YrhL</fullName>
    </submittedName>
</protein>
<feature type="transmembrane region" description="Helical" evidence="2">
    <location>
        <begin position="281"/>
        <end position="303"/>
    </location>
</feature>
<dbReference type="EMBL" id="JACCBH010000001">
    <property type="protein sequence ID" value="NYD55371.1"/>
    <property type="molecule type" value="Genomic_DNA"/>
</dbReference>
<evidence type="ECO:0000259" key="3">
    <source>
        <dbReference type="Pfam" id="PF01757"/>
    </source>
</evidence>
<dbReference type="AlphaFoldDB" id="A0A7Y9JNQ7"/>
<name>A0A7Y9JNQ7_9MICO</name>
<gene>
    <name evidence="4" type="ORF">BKA02_002426</name>
</gene>
<dbReference type="RefSeq" id="WP_179434416.1">
    <property type="nucleotide sequence ID" value="NZ_BAABLC010000006.1"/>
</dbReference>
<feature type="transmembrane region" description="Helical" evidence="2">
    <location>
        <begin position="126"/>
        <end position="149"/>
    </location>
</feature>
<evidence type="ECO:0000313" key="4">
    <source>
        <dbReference type="EMBL" id="NYD55371.1"/>
    </source>
</evidence>
<feature type="transmembrane region" description="Helical" evidence="2">
    <location>
        <begin position="188"/>
        <end position="206"/>
    </location>
</feature>
<reference evidence="4 5" key="1">
    <citation type="submission" date="2020-07" db="EMBL/GenBank/DDBJ databases">
        <title>Sequencing the genomes of 1000 actinobacteria strains.</title>
        <authorList>
            <person name="Klenk H.-P."/>
        </authorList>
    </citation>
    <scope>NUCLEOTIDE SEQUENCE [LARGE SCALE GENOMIC DNA]</scope>
    <source>
        <strain evidence="4 5">DSM 22185</strain>
    </source>
</reference>
<organism evidence="4 5">
    <name type="scientific">Microbacterium pseudoresistens</name>
    <dbReference type="NCBI Taxonomy" id="640634"/>
    <lineage>
        <taxon>Bacteria</taxon>
        <taxon>Bacillati</taxon>
        <taxon>Actinomycetota</taxon>
        <taxon>Actinomycetes</taxon>
        <taxon>Micrococcales</taxon>
        <taxon>Microbacteriaceae</taxon>
        <taxon>Microbacterium</taxon>
    </lineage>
</organism>
<dbReference type="InterPro" id="IPR002656">
    <property type="entry name" value="Acyl_transf_3_dom"/>
</dbReference>
<feature type="transmembrane region" description="Helical" evidence="2">
    <location>
        <begin position="212"/>
        <end position="234"/>
    </location>
</feature>
<dbReference type="Pfam" id="PF01757">
    <property type="entry name" value="Acyl_transf_3"/>
    <property type="match status" value="1"/>
</dbReference>
<dbReference type="GO" id="GO:0016747">
    <property type="term" value="F:acyltransferase activity, transferring groups other than amino-acyl groups"/>
    <property type="evidence" value="ECO:0007669"/>
    <property type="project" value="InterPro"/>
</dbReference>
<dbReference type="Proteomes" id="UP000552045">
    <property type="component" value="Unassembled WGS sequence"/>
</dbReference>
<keyword evidence="2" id="KW-0812">Transmembrane</keyword>
<keyword evidence="5" id="KW-1185">Reference proteome</keyword>
<feature type="transmembrane region" description="Helical" evidence="2">
    <location>
        <begin position="363"/>
        <end position="382"/>
    </location>
</feature>
<keyword evidence="2" id="KW-0472">Membrane</keyword>